<dbReference type="GO" id="GO:0004180">
    <property type="term" value="F:carboxypeptidase activity"/>
    <property type="evidence" value="ECO:0007669"/>
    <property type="project" value="UniProtKB-KW"/>
</dbReference>
<evidence type="ECO:0000256" key="1">
    <source>
        <dbReference type="SAM" id="SignalP"/>
    </source>
</evidence>
<dbReference type="EMBL" id="CP030850">
    <property type="protein sequence ID" value="AXE17343.1"/>
    <property type="molecule type" value="Genomic_DNA"/>
</dbReference>
<dbReference type="PROSITE" id="PS51257">
    <property type="entry name" value="PROKAR_LIPOPROTEIN"/>
    <property type="match status" value="1"/>
</dbReference>
<dbReference type="OrthoDB" id="939978at2"/>
<dbReference type="SUPFAM" id="SSF49464">
    <property type="entry name" value="Carboxypeptidase regulatory domain-like"/>
    <property type="match status" value="1"/>
</dbReference>
<keyword evidence="2" id="KW-0378">Hydrolase</keyword>
<dbReference type="Gene3D" id="2.60.40.1120">
    <property type="entry name" value="Carboxypeptidase-like, regulatory domain"/>
    <property type="match status" value="1"/>
</dbReference>
<keyword evidence="1" id="KW-0732">Signal</keyword>
<keyword evidence="2" id="KW-0645">Protease</keyword>
<sequence>MVGCVRKGGQFCPEQKKQPIMKTLLYAALALLSSCIPPHAHVHPDSDSPKKGIVSGRVVDTSGKPLANADIVVNNSQFYNNNILGKTDANGHYSLSVNAGSWYVRGTVTVRFDNKTYVLDLFPETTGAFAGTEGAIRNLRWKLTGEKPKEFGMSGHYGGSLDVYGAIGEFFDTDNVEFTFKPVGTLIDGSTGKTLTVKTGDENAKDIPLGKYTVTARYLPTNQPMLLRQRNANQSYKNSVTASFDPTYPGATGSYQLTLEVKLP</sequence>
<keyword evidence="3" id="KW-1185">Reference proteome</keyword>
<accession>A0A344TFC2</accession>
<protein>
    <submittedName>
        <fullName evidence="2">Carboxypeptidase regulatory-like domain-containing protein</fullName>
    </submittedName>
</protein>
<feature type="signal peptide" evidence="1">
    <location>
        <begin position="1"/>
        <end position="40"/>
    </location>
</feature>
<feature type="chain" id="PRO_5016599642" evidence="1">
    <location>
        <begin position="41"/>
        <end position="264"/>
    </location>
</feature>
<dbReference type="KEGG" id="run:DR864_06160"/>
<gene>
    <name evidence="2" type="ORF">DR864_06160</name>
</gene>
<proteinExistence type="predicted"/>
<organism evidence="2 3">
    <name type="scientific">Runella rosea</name>
    <dbReference type="NCBI Taxonomy" id="2259595"/>
    <lineage>
        <taxon>Bacteria</taxon>
        <taxon>Pseudomonadati</taxon>
        <taxon>Bacteroidota</taxon>
        <taxon>Cytophagia</taxon>
        <taxon>Cytophagales</taxon>
        <taxon>Spirosomataceae</taxon>
        <taxon>Runella</taxon>
    </lineage>
</organism>
<dbReference type="Proteomes" id="UP000251993">
    <property type="component" value="Chromosome"/>
</dbReference>
<dbReference type="InterPro" id="IPR008969">
    <property type="entry name" value="CarboxyPept-like_regulatory"/>
</dbReference>
<reference evidence="2 3" key="1">
    <citation type="submission" date="2018-07" db="EMBL/GenBank/DDBJ databases">
        <title>Genome sequencing of Runella.</title>
        <authorList>
            <person name="Baek M.-G."/>
            <person name="Yi H."/>
        </authorList>
    </citation>
    <scope>NUCLEOTIDE SEQUENCE [LARGE SCALE GENOMIC DNA]</scope>
    <source>
        <strain evidence="2 3">HYN0085</strain>
    </source>
</reference>
<evidence type="ECO:0000313" key="2">
    <source>
        <dbReference type="EMBL" id="AXE17343.1"/>
    </source>
</evidence>
<dbReference type="AlphaFoldDB" id="A0A344TFC2"/>
<name>A0A344TFC2_9BACT</name>
<evidence type="ECO:0000313" key="3">
    <source>
        <dbReference type="Proteomes" id="UP000251993"/>
    </source>
</evidence>
<keyword evidence="2" id="KW-0121">Carboxypeptidase</keyword>